<keyword evidence="3" id="KW-1185">Reference proteome</keyword>
<dbReference type="Proteomes" id="UP000275846">
    <property type="component" value="Unassembled WGS sequence"/>
</dbReference>
<evidence type="ECO:0000313" key="4">
    <source>
        <dbReference type="WBParaSite" id="SSLN_0001503301-mRNA-1"/>
    </source>
</evidence>
<feature type="compositionally biased region" description="Polar residues" evidence="1">
    <location>
        <begin position="51"/>
        <end position="79"/>
    </location>
</feature>
<name>A0A183TDD8_SCHSO</name>
<sequence length="150" mass="16008">MPIGSPLLRLKGRLAIHKRPGSTPPMPKPCKRAHAVIAHSARIGLLGHLRTQCNNNPKTSTSAKPASDLRTTTTPNTDNHFIDTPPPMIIDTILPPPPVASITVTNTTCPTPATSVATSDYLLPPTPPTPPVTARRTDTRPLQCPPCPRT</sequence>
<dbReference type="WBParaSite" id="SSLN_0001503301-mRNA-1">
    <property type="protein sequence ID" value="SSLN_0001503301-mRNA-1"/>
    <property type="gene ID" value="SSLN_0001503301"/>
</dbReference>
<evidence type="ECO:0000256" key="1">
    <source>
        <dbReference type="SAM" id="MobiDB-lite"/>
    </source>
</evidence>
<gene>
    <name evidence="2" type="ORF">SSLN_LOCUS14486</name>
</gene>
<feature type="region of interest" description="Disordered" evidence="1">
    <location>
        <begin position="51"/>
        <end position="81"/>
    </location>
</feature>
<evidence type="ECO:0000313" key="3">
    <source>
        <dbReference type="Proteomes" id="UP000275846"/>
    </source>
</evidence>
<dbReference type="EMBL" id="UYSU01039017">
    <property type="protein sequence ID" value="VDM00872.1"/>
    <property type="molecule type" value="Genomic_DNA"/>
</dbReference>
<reference evidence="2 3" key="2">
    <citation type="submission" date="2018-11" db="EMBL/GenBank/DDBJ databases">
        <authorList>
            <consortium name="Pathogen Informatics"/>
        </authorList>
    </citation>
    <scope>NUCLEOTIDE SEQUENCE [LARGE SCALE GENOMIC DNA]</scope>
    <source>
        <strain evidence="2 3">NST_G2</strain>
    </source>
</reference>
<accession>A0A183TDD8</accession>
<protein>
    <submittedName>
        <fullName evidence="2 4">Uncharacterized protein</fullName>
    </submittedName>
</protein>
<proteinExistence type="predicted"/>
<evidence type="ECO:0000313" key="2">
    <source>
        <dbReference type="EMBL" id="VDM00872.1"/>
    </source>
</evidence>
<reference evidence="4" key="1">
    <citation type="submission" date="2016-06" db="UniProtKB">
        <authorList>
            <consortium name="WormBaseParasite"/>
        </authorList>
    </citation>
    <scope>IDENTIFICATION</scope>
</reference>
<organism evidence="4">
    <name type="scientific">Schistocephalus solidus</name>
    <name type="common">Tapeworm</name>
    <dbReference type="NCBI Taxonomy" id="70667"/>
    <lineage>
        <taxon>Eukaryota</taxon>
        <taxon>Metazoa</taxon>
        <taxon>Spiralia</taxon>
        <taxon>Lophotrochozoa</taxon>
        <taxon>Platyhelminthes</taxon>
        <taxon>Cestoda</taxon>
        <taxon>Eucestoda</taxon>
        <taxon>Diphyllobothriidea</taxon>
        <taxon>Diphyllobothriidae</taxon>
        <taxon>Schistocephalus</taxon>
    </lineage>
</organism>
<feature type="region of interest" description="Disordered" evidence="1">
    <location>
        <begin position="115"/>
        <end position="150"/>
    </location>
</feature>
<dbReference type="AlphaFoldDB" id="A0A183TDD8"/>